<evidence type="ECO:0000256" key="4">
    <source>
        <dbReference type="ARBA" id="ARBA00022825"/>
    </source>
</evidence>
<dbReference type="EMBL" id="BMFS01000013">
    <property type="protein sequence ID" value="GGH06886.1"/>
    <property type="molecule type" value="Genomic_DNA"/>
</dbReference>
<dbReference type="Gene3D" id="3.90.226.10">
    <property type="entry name" value="2-enoyl-CoA Hydratase, Chain A, domain 1"/>
    <property type="match status" value="2"/>
</dbReference>
<keyword evidence="5" id="KW-1133">Transmembrane helix</keyword>
<keyword evidence="2 7" id="KW-0645">Protease</keyword>
<dbReference type="CDD" id="cd07023">
    <property type="entry name" value="S49_Sppa_N_C"/>
    <property type="match status" value="1"/>
</dbReference>
<dbReference type="GO" id="GO:0006508">
    <property type="term" value="P:proteolysis"/>
    <property type="evidence" value="ECO:0007669"/>
    <property type="project" value="UniProtKB-KW"/>
</dbReference>
<gene>
    <name evidence="7" type="primary">sppA</name>
    <name evidence="7" type="ORF">GCM10007420_24440</name>
</gene>
<organism evidence="7 8">
    <name type="scientific">Glycocaulis albus</name>
    <dbReference type="NCBI Taxonomy" id="1382801"/>
    <lineage>
        <taxon>Bacteria</taxon>
        <taxon>Pseudomonadati</taxon>
        <taxon>Pseudomonadota</taxon>
        <taxon>Alphaproteobacteria</taxon>
        <taxon>Maricaulales</taxon>
        <taxon>Maricaulaceae</taxon>
        <taxon>Glycocaulis</taxon>
    </lineage>
</organism>
<keyword evidence="3" id="KW-0378">Hydrolase</keyword>
<dbReference type="RefSeq" id="WP_188452880.1">
    <property type="nucleotide sequence ID" value="NZ_BMFS01000013.1"/>
</dbReference>
<dbReference type="SUPFAM" id="SSF52096">
    <property type="entry name" value="ClpP/crotonase"/>
    <property type="match status" value="2"/>
</dbReference>
<protein>
    <submittedName>
        <fullName evidence="7">Protease</fullName>
    </submittedName>
</protein>
<keyword evidence="4" id="KW-0720">Serine protease</keyword>
<feature type="domain" description="Peptidase S49" evidence="6">
    <location>
        <begin position="132"/>
        <end position="280"/>
    </location>
</feature>
<dbReference type="GO" id="GO:0008233">
    <property type="term" value="F:peptidase activity"/>
    <property type="evidence" value="ECO:0007669"/>
    <property type="project" value="UniProtKB-KW"/>
</dbReference>
<dbReference type="CDD" id="cd07018">
    <property type="entry name" value="S49_SppA_67K_type"/>
    <property type="match status" value="1"/>
</dbReference>
<evidence type="ECO:0000256" key="3">
    <source>
        <dbReference type="ARBA" id="ARBA00022801"/>
    </source>
</evidence>
<dbReference type="Pfam" id="PF01343">
    <property type="entry name" value="Peptidase_S49"/>
    <property type="match status" value="2"/>
</dbReference>
<dbReference type="PIRSF" id="PIRSF001217">
    <property type="entry name" value="Protease_4_SppA"/>
    <property type="match status" value="1"/>
</dbReference>
<dbReference type="Gene3D" id="6.20.330.10">
    <property type="match status" value="1"/>
</dbReference>
<evidence type="ECO:0000256" key="5">
    <source>
        <dbReference type="SAM" id="Phobius"/>
    </source>
</evidence>
<evidence type="ECO:0000259" key="6">
    <source>
        <dbReference type="Pfam" id="PF01343"/>
    </source>
</evidence>
<dbReference type="Proteomes" id="UP000648722">
    <property type="component" value="Unassembled WGS sequence"/>
</dbReference>
<dbReference type="InterPro" id="IPR047272">
    <property type="entry name" value="S49_SppA_C"/>
</dbReference>
<feature type="transmembrane region" description="Helical" evidence="5">
    <location>
        <begin position="21"/>
        <end position="39"/>
    </location>
</feature>
<feature type="domain" description="Peptidase S49" evidence="6">
    <location>
        <begin position="387"/>
        <end position="538"/>
    </location>
</feature>
<accession>A0ABQ1XYT1</accession>
<dbReference type="NCBIfam" id="TIGR00705">
    <property type="entry name" value="SppA_67K"/>
    <property type="match status" value="1"/>
</dbReference>
<keyword evidence="5" id="KW-0472">Membrane</keyword>
<evidence type="ECO:0000313" key="8">
    <source>
        <dbReference type="Proteomes" id="UP000648722"/>
    </source>
</evidence>
<evidence type="ECO:0000313" key="7">
    <source>
        <dbReference type="EMBL" id="GGH06886.1"/>
    </source>
</evidence>
<keyword evidence="5" id="KW-0812">Transmembrane</keyword>
<dbReference type="InterPro" id="IPR002142">
    <property type="entry name" value="Peptidase_S49"/>
</dbReference>
<evidence type="ECO:0000256" key="2">
    <source>
        <dbReference type="ARBA" id="ARBA00022670"/>
    </source>
</evidence>
<proteinExistence type="inferred from homology"/>
<comment type="caution">
    <text evidence="7">The sequence shown here is derived from an EMBL/GenBank/DDBJ whole genome shotgun (WGS) entry which is preliminary data.</text>
</comment>
<dbReference type="PANTHER" id="PTHR33209:SF1">
    <property type="entry name" value="PEPTIDASE S49 DOMAIN-CONTAINING PROTEIN"/>
    <property type="match status" value="1"/>
</dbReference>
<dbReference type="PANTHER" id="PTHR33209">
    <property type="entry name" value="PROTEASE 4"/>
    <property type="match status" value="1"/>
</dbReference>
<dbReference type="InterPro" id="IPR029045">
    <property type="entry name" value="ClpP/crotonase-like_dom_sf"/>
</dbReference>
<name>A0ABQ1XYT1_9PROT</name>
<reference evidence="8" key="1">
    <citation type="journal article" date="2019" name="Int. J. Syst. Evol. Microbiol.">
        <title>The Global Catalogue of Microorganisms (GCM) 10K type strain sequencing project: providing services to taxonomists for standard genome sequencing and annotation.</title>
        <authorList>
            <consortium name="The Broad Institute Genomics Platform"/>
            <consortium name="The Broad Institute Genome Sequencing Center for Infectious Disease"/>
            <person name="Wu L."/>
            <person name="Ma J."/>
        </authorList>
    </citation>
    <scope>NUCLEOTIDE SEQUENCE [LARGE SCALE GENOMIC DNA]</scope>
    <source>
        <strain evidence="8">CGMCC 1.12766</strain>
    </source>
</reference>
<sequence length="614" mass="65333">MGFVAKAWSGLGAVQRGIVRIIGLILMIVVVFWLVGSLFSSDTVRVGQSGALSLQLDGRIVEERTIVSPGGALQAALFGGGAGEEVLLDDLVEGLRLAARDDSVSTLVLHLSDFTGGMPSSLHTLAAEMRAFREAGKTIIAHADMYGDASWFVAAHADEVYLHPQGVAIVEGYSSFRTYFRGLLDRLGVTVNIFRVGEFKSAIEPYERADMSEADYEARAYLFGDLWSAYTREAEAARGLRAGTLQRVADNADTLVLEAGGNISRIALNEGLVDQLIGRTAFNALLDERFGTVEDGGRPDTTDFFEWFNANREAPRTGRRDTIAVINAVGTILDGEADGGTVGGDIHARLIRQARLDPNVKAIVLRIDSGGGGVFASELIREELAQAREDGLTVIASMGGVAASGGYWIATPAHEIWAHPTTITGSIGIFGLFPTFEGALEQVGVTSDGYASTRLGGAISLERGIDEFAATILQANINAGYEQFLSVVGTARGMSRDEVDAVAQGRVWTGSQALERGLVDRLGTFDEAVLRAAELAGLEEGRYQLKVFSEERSQLDAILALLGMEPSGSAGLLGDGVLARLLGDVAREAQAVDLMNDPTGRYAICLECPALAVR</sequence>
<keyword evidence="8" id="KW-1185">Reference proteome</keyword>
<evidence type="ECO:0000256" key="1">
    <source>
        <dbReference type="ARBA" id="ARBA00008683"/>
    </source>
</evidence>
<comment type="similarity">
    <text evidence="1">Belongs to the peptidase S49 family.</text>
</comment>
<dbReference type="InterPro" id="IPR047217">
    <property type="entry name" value="S49_SppA_67K_type_N"/>
</dbReference>
<dbReference type="InterPro" id="IPR004634">
    <property type="entry name" value="Pept_S49_pIV"/>
</dbReference>